<evidence type="ECO:0000256" key="3">
    <source>
        <dbReference type="ARBA" id="ARBA00022763"/>
    </source>
</evidence>
<dbReference type="InterPro" id="IPR000432">
    <property type="entry name" value="DNA_mismatch_repair_MutS_C"/>
</dbReference>
<dbReference type="PIRSF" id="PIRSF037677">
    <property type="entry name" value="DNA_mis_repair_Msh6"/>
    <property type="match status" value="1"/>
</dbReference>
<feature type="domain" description="DNA mismatch repair proteins mutS family" evidence="7">
    <location>
        <begin position="729"/>
        <end position="919"/>
    </location>
</feature>
<evidence type="ECO:0008006" key="9">
    <source>
        <dbReference type="Google" id="ProtNLM"/>
    </source>
</evidence>
<dbReference type="Gene3D" id="3.40.50.300">
    <property type="entry name" value="P-loop containing nucleotide triphosphate hydrolases"/>
    <property type="match status" value="1"/>
</dbReference>
<feature type="domain" description="DNA mismatch repair protein MutS core" evidence="6">
    <location>
        <begin position="347"/>
        <end position="710"/>
    </location>
</feature>
<dbReference type="Gene3D" id="3.40.1170.10">
    <property type="entry name" value="DNA repair protein MutS, domain I"/>
    <property type="match status" value="1"/>
</dbReference>
<dbReference type="SUPFAM" id="SSF55271">
    <property type="entry name" value="DNA repair protein MutS, domain I"/>
    <property type="match status" value="1"/>
</dbReference>
<dbReference type="SMART" id="SM00534">
    <property type="entry name" value="MUTSac"/>
    <property type="match status" value="1"/>
</dbReference>
<evidence type="ECO:0000259" key="6">
    <source>
        <dbReference type="SMART" id="SM00533"/>
    </source>
</evidence>
<keyword evidence="2" id="KW-0547">Nucleotide-binding</keyword>
<dbReference type="SUPFAM" id="SSF48334">
    <property type="entry name" value="DNA repair protein MutS, domain III"/>
    <property type="match status" value="1"/>
</dbReference>
<organism evidence="8">
    <name type="scientific">viral metagenome</name>
    <dbReference type="NCBI Taxonomy" id="1070528"/>
    <lineage>
        <taxon>unclassified sequences</taxon>
        <taxon>metagenomes</taxon>
        <taxon>organismal metagenomes</taxon>
    </lineage>
</organism>
<keyword evidence="5" id="KW-0238">DNA-binding</keyword>
<accession>A0A6C0CXM7</accession>
<keyword evidence="3" id="KW-0227">DNA damage</keyword>
<dbReference type="Gene3D" id="1.10.1420.10">
    <property type="match status" value="1"/>
</dbReference>
<dbReference type="GO" id="GO:0140664">
    <property type="term" value="F:ATP-dependent DNA damage sensor activity"/>
    <property type="evidence" value="ECO:0007669"/>
    <property type="project" value="InterPro"/>
</dbReference>
<proteinExistence type="inferred from homology"/>
<dbReference type="GO" id="GO:0005524">
    <property type="term" value="F:ATP binding"/>
    <property type="evidence" value="ECO:0007669"/>
    <property type="project" value="UniProtKB-KW"/>
</dbReference>
<comment type="similarity">
    <text evidence="1">Belongs to the DNA mismatch repair MutS family.</text>
</comment>
<evidence type="ECO:0000256" key="2">
    <source>
        <dbReference type="ARBA" id="ARBA00022741"/>
    </source>
</evidence>
<reference evidence="8" key="1">
    <citation type="journal article" date="2020" name="Nature">
        <title>Giant virus diversity and host interactions through global metagenomics.</title>
        <authorList>
            <person name="Schulz F."/>
            <person name="Roux S."/>
            <person name="Paez-Espino D."/>
            <person name="Jungbluth S."/>
            <person name="Walsh D.A."/>
            <person name="Denef V.J."/>
            <person name="McMahon K.D."/>
            <person name="Konstantinidis K.T."/>
            <person name="Eloe-Fadrosh E.A."/>
            <person name="Kyrpides N.C."/>
            <person name="Woyke T."/>
        </authorList>
    </citation>
    <scope>NUCLEOTIDE SEQUENCE</scope>
    <source>
        <strain evidence="8">GVMAG-M-3300022752-66</strain>
    </source>
</reference>
<dbReference type="InterPro" id="IPR036187">
    <property type="entry name" value="DNA_mismatch_repair_MutS_sf"/>
</dbReference>
<dbReference type="SUPFAM" id="SSF53150">
    <property type="entry name" value="DNA repair protein MutS, domain II"/>
    <property type="match status" value="1"/>
</dbReference>
<dbReference type="InterPro" id="IPR027417">
    <property type="entry name" value="P-loop_NTPase"/>
</dbReference>
<dbReference type="PANTHER" id="PTHR11361">
    <property type="entry name" value="DNA MISMATCH REPAIR PROTEIN MUTS FAMILY MEMBER"/>
    <property type="match status" value="1"/>
</dbReference>
<dbReference type="SUPFAM" id="SSF52540">
    <property type="entry name" value="P-loop containing nucleoside triphosphate hydrolases"/>
    <property type="match status" value="1"/>
</dbReference>
<dbReference type="AlphaFoldDB" id="A0A6C0CXM7"/>
<dbReference type="Pfam" id="PF00488">
    <property type="entry name" value="MutS_V"/>
    <property type="match status" value="1"/>
</dbReference>
<evidence type="ECO:0000256" key="1">
    <source>
        <dbReference type="ARBA" id="ARBA00006271"/>
    </source>
</evidence>
<dbReference type="EMBL" id="MN739498">
    <property type="protein sequence ID" value="QHT08524.1"/>
    <property type="molecule type" value="Genomic_DNA"/>
</dbReference>
<protein>
    <recommendedName>
        <fullName evidence="9">DNA mismatch repair proteins mutS family domain-containing protein</fullName>
    </recommendedName>
</protein>
<dbReference type="Pfam" id="PF05192">
    <property type="entry name" value="MutS_III"/>
    <property type="match status" value="1"/>
</dbReference>
<dbReference type="GO" id="GO:0006298">
    <property type="term" value="P:mismatch repair"/>
    <property type="evidence" value="ECO:0007669"/>
    <property type="project" value="InterPro"/>
</dbReference>
<dbReference type="InterPro" id="IPR036678">
    <property type="entry name" value="MutS_con_dom_sf"/>
</dbReference>
<dbReference type="InterPro" id="IPR003615">
    <property type="entry name" value="HNH_nuc"/>
</dbReference>
<evidence type="ECO:0000256" key="5">
    <source>
        <dbReference type="ARBA" id="ARBA00023125"/>
    </source>
</evidence>
<dbReference type="CDD" id="cd00085">
    <property type="entry name" value="HNHc"/>
    <property type="match status" value="1"/>
</dbReference>
<dbReference type="InterPro" id="IPR045076">
    <property type="entry name" value="MutS"/>
</dbReference>
<dbReference type="PANTHER" id="PTHR11361:SF148">
    <property type="entry name" value="DNA MISMATCH REPAIR PROTEIN MSH6"/>
    <property type="match status" value="1"/>
</dbReference>
<dbReference type="Pfam" id="PF01624">
    <property type="entry name" value="MutS_I"/>
    <property type="match status" value="1"/>
</dbReference>
<dbReference type="GO" id="GO:0032301">
    <property type="term" value="C:MutSalpha complex"/>
    <property type="evidence" value="ECO:0007669"/>
    <property type="project" value="TreeGrafter"/>
</dbReference>
<evidence type="ECO:0000313" key="8">
    <source>
        <dbReference type="EMBL" id="QHT08524.1"/>
    </source>
</evidence>
<keyword evidence="4" id="KW-0067">ATP-binding</keyword>
<evidence type="ECO:0000259" key="7">
    <source>
        <dbReference type="SMART" id="SM00534"/>
    </source>
</evidence>
<sequence length="1039" mass="118954">MALVKEYFELTKKYKNEYGKKTVVLMQVGAFFEVYGLEDKTNAKMFGSEITEFSRICDLNIADKKICVGADSVVMAGFSHYMIDKYLKKLQESGFTVVVYTQDEQTKNTTRSLAGIYSPGTYFSLDSSSSSQITNNTTCIWINLVESQYLNHYSTFKNKSKERNVGGNQLIYVGLANIDVYTGKTSIFEFNETYIRNPTTFDELERFISIYNPSEVILIGNITEKEMDDVINYGNIESKSIHKIWIDDPNGGEKVKRVLNCEKQIYQKELLTKFYKIDDFDSFYQNFYQNSVATQAFCFLLDFIYQHNPNLVNKISEPKFENCSDRLILANHSLKQLNIIDDDNYRGKYSSVEKMLNLCITSMGKRKFSYHLLNPTTDIEFLTNEYNITEHLLGRINDYEFLKNKLGLIKDISKLVRQIIMKKLSPKSLVQFYKNLKVIQTEIFSQICGDNVFAEYLQKNISEFSQVAVFCKEVYDFIESNIDVTLCEDIETTMQFELNFIKKGIDTELDERNETLLESNDKLEAIRVFLNKSIMKYEKSTKANASTDYVKIHETEKNSFSLVATKRRCNILKESFLKDKKSVQLEYVSSFDNQTKSFEFKPELAFITQTASNDSITSSLIQELCKNISSIKIQMKDIITKIYLSILDKFEQQYLEKIDTIIEFITLADVSYTKAYIAKKYNYCKPSIVESSEKSFVNSQDLRHCLIEHLQQNEIYVANDLTLGASNGNSGILLYGTNAVGKTSFIRAIGIAVIMAQAGLYVPCSSFEYYPYKYIFTRILGNDNIFKGLSTFAVEMSELRTILRLADEKSLILGDELCSGTESISATSIFVAGIRQLYDKKSTFIFATHLHEIIHYEEIRELTGVVLKHMAVIFDREKGVLVYDRKLRDGPGDNMYGLEVCKSLNLPDSFLELAHSIRMKYNPNSGSILSLKTSHYNSKKIVGVCEMCKEEMGEEVHHLQHQADADEDGIIKIKNLAPFHKNKVANLVTLCEKCHDKMHSSNEDSSGPTLATTKTVKKSVKKVTHKKVKTSQGIQLEEL</sequence>
<dbReference type="InterPro" id="IPR017261">
    <property type="entry name" value="DNA_mismatch_repair_MutS/MSH"/>
</dbReference>
<dbReference type="InterPro" id="IPR016151">
    <property type="entry name" value="DNA_mismatch_repair_MutS_N"/>
</dbReference>
<name>A0A6C0CXM7_9ZZZZ</name>
<dbReference type="SMART" id="SM00533">
    <property type="entry name" value="MUTSd"/>
    <property type="match status" value="1"/>
</dbReference>
<dbReference type="GO" id="GO:0030983">
    <property type="term" value="F:mismatched DNA binding"/>
    <property type="evidence" value="ECO:0007669"/>
    <property type="project" value="InterPro"/>
</dbReference>
<dbReference type="InterPro" id="IPR007695">
    <property type="entry name" value="DNA_mismatch_repair_MutS-lik_N"/>
</dbReference>
<dbReference type="InterPro" id="IPR007696">
    <property type="entry name" value="DNA_mismatch_repair_MutS_core"/>
</dbReference>
<evidence type="ECO:0000256" key="4">
    <source>
        <dbReference type="ARBA" id="ARBA00022840"/>
    </source>
</evidence>